<sequence>MSWSLHDRTESVLGRFADDTKLGGAADTPGGRAAVQRDLARLEKWAGGNLTQLNKEKCEVLGTAPGTRTGWRPPARCFAGKNLGVLVDTGLTMSQQRALAQRTRMASGPHEAKRCRSREGILPLCGVLGPVLGSPARRGQTGESPARTEAMIEALKHLSHEERLRALGSNQCVYITGGKK</sequence>
<evidence type="ECO:0000313" key="1">
    <source>
        <dbReference type="EMBL" id="KAK4825052.1"/>
    </source>
</evidence>
<organism evidence="1 2">
    <name type="scientific">Mycteria americana</name>
    <name type="common">Wood stork</name>
    <dbReference type="NCBI Taxonomy" id="33587"/>
    <lineage>
        <taxon>Eukaryota</taxon>
        <taxon>Metazoa</taxon>
        <taxon>Chordata</taxon>
        <taxon>Craniata</taxon>
        <taxon>Vertebrata</taxon>
        <taxon>Euteleostomi</taxon>
        <taxon>Archelosauria</taxon>
        <taxon>Archosauria</taxon>
        <taxon>Dinosauria</taxon>
        <taxon>Saurischia</taxon>
        <taxon>Theropoda</taxon>
        <taxon>Coelurosauria</taxon>
        <taxon>Aves</taxon>
        <taxon>Neognathae</taxon>
        <taxon>Neoaves</taxon>
        <taxon>Aequornithes</taxon>
        <taxon>Ciconiiformes</taxon>
        <taxon>Ciconiidae</taxon>
        <taxon>Mycteria</taxon>
    </lineage>
</organism>
<accession>A0AAN7P0B0</accession>
<dbReference type="EMBL" id="JAUNZN010000003">
    <property type="protein sequence ID" value="KAK4825052.1"/>
    <property type="molecule type" value="Genomic_DNA"/>
</dbReference>
<dbReference type="PANTHER" id="PTHR33332">
    <property type="entry name" value="REVERSE TRANSCRIPTASE DOMAIN-CONTAINING PROTEIN"/>
    <property type="match status" value="1"/>
</dbReference>
<protein>
    <recommendedName>
        <fullName evidence="3">Rna-directed dna polymerase from mobile element jockey-like</fullName>
    </recommendedName>
</protein>
<name>A0AAN7P0B0_MYCAM</name>
<evidence type="ECO:0000313" key="2">
    <source>
        <dbReference type="Proteomes" id="UP001333110"/>
    </source>
</evidence>
<proteinExistence type="predicted"/>
<comment type="caution">
    <text evidence="1">The sequence shown here is derived from an EMBL/GenBank/DDBJ whole genome shotgun (WGS) entry which is preliminary data.</text>
</comment>
<reference evidence="1 2" key="1">
    <citation type="journal article" date="2023" name="J. Hered.">
        <title>Chromosome-level genome of the wood stork (Mycteria americana) provides insight into avian chromosome evolution.</title>
        <authorList>
            <person name="Flamio R. Jr."/>
            <person name="Ramstad K.M."/>
        </authorList>
    </citation>
    <scope>NUCLEOTIDE SEQUENCE [LARGE SCALE GENOMIC DNA]</scope>
    <source>
        <strain evidence="1">JAX WOST 10</strain>
    </source>
</reference>
<keyword evidence="2" id="KW-1185">Reference proteome</keyword>
<evidence type="ECO:0008006" key="3">
    <source>
        <dbReference type="Google" id="ProtNLM"/>
    </source>
</evidence>
<dbReference type="Proteomes" id="UP001333110">
    <property type="component" value="Unassembled WGS sequence"/>
</dbReference>
<gene>
    <name evidence="1" type="ORF">QYF61_023056</name>
</gene>
<dbReference type="AlphaFoldDB" id="A0AAN7P0B0"/>